<evidence type="ECO:0000313" key="3">
    <source>
        <dbReference type="Proteomes" id="UP000663852"/>
    </source>
</evidence>
<dbReference type="EMBL" id="CAJNOJ010000118">
    <property type="protein sequence ID" value="CAF1148288.1"/>
    <property type="molecule type" value="Genomic_DNA"/>
</dbReference>
<dbReference type="Proteomes" id="UP000663852">
    <property type="component" value="Unassembled WGS sequence"/>
</dbReference>
<proteinExistence type="predicted"/>
<evidence type="ECO:0000313" key="2">
    <source>
        <dbReference type="EMBL" id="CAF1148288.1"/>
    </source>
</evidence>
<feature type="transmembrane region" description="Helical" evidence="1">
    <location>
        <begin position="179"/>
        <end position="206"/>
    </location>
</feature>
<keyword evidence="1" id="KW-0472">Membrane</keyword>
<protein>
    <submittedName>
        <fullName evidence="2">Uncharacterized protein</fullName>
    </submittedName>
</protein>
<dbReference type="AlphaFoldDB" id="A0A814SND6"/>
<accession>A0A814SND6</accession>
<organism evidence="2 3">
    <name type="scientific">Adineta ricciae</name>
    <name type="common">Rotifer</name>
    <dbReference type="NCBI Taxonomy" id="249248"/>
    <lineage>
        <taxon>Eukaryota</taxon>
        <taxon>Metazoa</taxon>
        <taxon>Spiralia</taxon>
        <taxon>Gnathifera</taxon>
        <taxon>Rotifera</taxon>
        <taxon>Eurotatoria</taxon>
        <taxon>Bdelloidea</taxon>
        <taxon>Adinetida</taxon>
        <taxon>Adinetidae</taxon>
        <taxon>Adineta</taxon>
    </lineage>
</organism>
<keyword evidence="1" id="KW-1133">Transmembrane helix</keyword>
<sequence>MDATDKLDGSKVTFDDSSCILFPYPFIFRDRNELTKYISDDLKTNQIVYNTKLLLGLLTLVLPTLNMFMIYHSVIHQQEDFADTYSTFHSIIYYGEFSLVHLLLFGTLVRLLYNNYKAKKSLCASKGEWVNLLDTEFTLMAFNMIKLIPIVSLNGFNIISKEISISVSVFSNYSRPKRIISFTILTLIIFIELITLISTLILLTLVKVYQISFVGHVSDPSEWTSDQWLLFIGFAANIINITDTPTISQLSSMWDLTNKTWSNDVKLWFVDDQAAERKSYVIGQICKAFGFIKTFLWVRTMTANDLHCLVRLPPSEQLELQKNSKN</sequence>
<keyword evidence="1" id="KW-0812">Transmembrane</keyword>
<reference evidence="2" key="1">
    <citation type="submission" date="2021-02" db="EMBL/GenBank/DDBJ databases">
        <authorList>
            <person name="Nowell W R."/>
        </authorList>
    </citation>
    <scope>NUCLEOTIDE SEQUENCE</scope>
</reference>
<feature type="transmembrane region" description="Helical" evidence="1">
    <location>
        <begin position="53"/>
        <end position="71"/>
    </location>
</feature>
<evidence type="ECO:0000256" key="1">
    <source>
        <dbReference type="SAM" id="Phobius"/>
    </source>
</evidence>
<comment type="caution">
    <text evidence="2">The sequence shown here is derived from an EMBL/GenBank/DDBJ whole genome shotgun (WGS) entry which is preliminary data.</text>
</comment>
<name>A0A814SND6_ADIRI</name>
<feature type="transmembrane region" description="Helical" evidence="1">
    <location>
        <begin position="91"/>
        <end position="113"/>
    </location>
</feature>
<gene>
    <name evidence="2" type="ORF">EDS130_LOCUS22465</name>
</gene>